<dbReference type="RefSeq" id="WP_161810826.1">
    <property type="nucleotide sequence ID" value="NZ_BLJN01000001.1"/>
</dbReference>
<dbReference type="PANTHER" id="PTHR47234">
    <property type="match status" value="1"/>
</dbReference>
<keyword evidence="13" id="KW-0675">Receptor</keyword>
<dbReference type="GO" id="GO:0009279">
    <property type="term" value="C:cell outer membrane"/>
    <property type="evidence" value="ECO:0007669"/>
    <property type="project" value="UniProtKB-SubCell"/>
</dbReference>
<reference evidence="14" key="1">
    <citation type="submission" date="2020-01" db="EMBL/GenBank/DDBJ databases">
        <title>'Steroidobacter agaridevorans' sp. nov., agar-degrading bacteria isolated from rhizosphere soils.</title>
        <authorList>
            <person name="Ikenaga M."/>
            <person name="Kataoka M."/>
            <person name="Murouchi A."/>
            <person name="Katsuragi S."/>
            <person name="Sakai M."/>
        </authorList>
    </citation>
    <scope>NUCLEOTIDE SEQUENCE [LARGE SCALE GENOMIC DNA]</scope>
    <source>
        <strain evidence="14">YU21-B</strain>
    </source>
</reference>
<comment type="caution">
    <text evidence="13">The sequence shown here is derived from an EMBL/GenBank/DDBJ whole genome shotgun (WGS) entry which is preliminary data.</text>
</comment>
<evidence type="ECO:0000256" key="2">
    <source>
        <dbReference type="ARBA" id="ARBA00022448"/>
    </source>
</evidence>
<dbReference type="Pfam" id="PF00593">
    <property type="entry name" value="TonB_dep_Rec_b-barrel"/>
    <property type="match status" value="1"/>
</dbReference>
<evidence type="ECO:0000256" key="10">
    <source>
        <dbReference type="SAM" id="SignalP"/>
    </source>
</evidence>
<evidence type="ECO:0000256" key="9">
    <source>
        <dbReference type="RuleBase" id="RU003357"/>
    </source>
</evidence>
<protein>
    <submittedName>
        <fullName evidence="13">TonB-dependent receptor</fullName>
    </submittedName>
</protein>
<evidence type="ECO:0000259" key="11">
    <source>
        <dbReference type="Pfam" id="PF00593"/>
    </source>
</evidence>
<keyword evidence="3 8" id="KW-1134">Transmembrane beta strand</keyword>
<evidence type="ECO:0000256" key="4">
    <source>
        <dbReference type="ARBA" id="ARBA00022692"/>
    </source>
</evidence>
<sequence length="958" mass="102286">MISTSNSLRRAVHCVLLASAASAVTAVPAVAQETDSAARPIEEVVITGSRIRRVDEETASPVFVMDSSTIANTGVKTMGDLMMRVPAISGAATNPQVNNGGGTGESNVELRGLGAQRTLVLLNGRRLNILGNTTTSAVDVNMIPINMIERVEVLKEGAGAVYGSDAIAGVVNFITKKNYEGAEVSVEYGQTGESDGESQTASLTLGSTGEKLSVLFGARYSKQDPVSAADRAFSANALYLYGGVVTAAGSSRTPNGFISIGDSAFSGNFLEDGEECGVVSRNPGAAGTSPTASDYHCFGGSDLYNYQPFNLLITPQERSSVFTMLNYKLGETTEAYGEVLYNRTRSGFELAPLPFDANADDIIISANNAYNPFGIDFGGVLVGGPAFRTRMEALGNRASTVDTDDILANAGVRGDVGTSTWKWDAGVQVGRKNQDSNISGYILRSDLQNAVGPTTMVDGVLRCGTADNIIAGCTPINLFNIQDPAQIAALQSISTNYRTEYSYESSGATLNANGELFDLPAGPVLMAVGGEYRTQEGQFEVDVLTRGEPPLFLSCLLAQETCSGDSYAKYNVRELYTEFLVPILKDMPGAQQLNISAGVRYSDYSKDSIGDSTNAQFRVEYRPISDLLVRASYAEVFRAPTIVDLSLAPTQDSPTFADPCTNLTPAMVAANPNLAIACQGVPQTGDFTQPNSQVTGLITGQPNLKPETGEVMTAGFVYDPNFVEGLSFTADYWTYKIEDLITQLDPNFASTQCVNTGNPAFCGLIHRYPEGTAVAGEIQVFEEPIVNLGKLETDGVDIGVKYSLRDTPAGTFNISLDVTRILSYESTPAPGAAPIEIAGTFDRQFGNYAKWRGLMGIGWAMGGFDGLLSVRYIHSLQVNDPDGLIENAPPLQIGSMTYIDASIGYTFPTDTKIQFGGINLNDKQPPLLYQNNVINANTDVSTYDLLGRRWFVGVTQKF</sequence>
<dbReference type="SUPFAM" id="SSF56935">
    <property type="entry name" value="Porins"/>
    <property type="match status" value="1"/>
</dbReference>
<evidence type="ECO:0000313" key="13">
    <source>
        <dbReference type="EMBL" id="GFE78997.1"/>
    </source>
</evidence>
<evidence type="ECO:0000313" key="14">
    <source>
        <dbReference type="Proteomes" id="UP000445000"/>
    </source>
</evidence>
<keyword evidence="5 9" id="KW-0798">TonB box</keyword>
<evidence type="ECO:0000256" key="3">
    <source>
        <dbReference type="ARBA" id="ARBA00022452"/>
    </source>
</evidence>
<organism evidence="13 14">
    <name type="scientific">Steroidobacter agaridevorans</name>
    <dbReference type="NCBI Taxonomy" id="2695856"/>
    <lineage>
        <taxon>Bacteria</taxon>
        <taxon>Pseudomonadati</taxon>
        <taxon>Pseudomonadota</taxon>
        <taxon>Gammaproteobacteria</taxon>
        <taxon>Steroidobacterales</taxon>
        <taxon>Steroidobacteraceae</taxon>
        <taxon>Steroidobacter</taxon>
    </lineage>
</organism>
<dbReference type="PROSITE" id="PS52016">
    <property type="entry name" value="TONB_DEPENDENT_REC_3"/>
    <property type="match status" value="1"/>
</dbReference>
<dbReference type="EMBL" id="BLJN01000001">
    <property type="protein sequence ID" value="GFE78997.1"/>
    <property type="molecule type" value="Genomic_DNA"/>
</dbReference>
<evidence type="ECO:0000256" key="7">
    <source>
        <dbReference type="ARBA" id="ARBA00023237"/>
    </source>
</evidence>
<dbReference type="InterPro" id="IPR012910">
    <property type="entry name" value="Plug_dom"/>
</dbReference>
<keyword evidence="14" id="KW-1185">Reference proteome</keyword>
<keyword evidence="7 8" id="KW-0998">Cell outer membrane</keyword>
<name>A0A829Y6Z8_9GAMM</name>
<comment type="subcellular location">
    <subcellularLocation>
        <location evidence="1 8">Cell outer membrane</location>
        <topology evidence="1 8">Multi-pass membrane protein</topology>
    </subcellularLocation>
</comment>
<keyword evidence="2 8" id="KW-0813">Transport</keyword>
<evidence type="ECO:0000256" key="5">
    <source>
        <dbReference type="ARBA" id="ARBA00023077"/>
    </source>
</evidence>
<feature type="chain" id="PRO_5032681253" evidence="10">
    <location>
        <begin position="32"/>
        <end position="958"/>
    </location>
</feature>
<dbReference type="Pfam" id="PF07715">
    <property type="entry name" value="Plug"/>
    <property type="match status" value="1"/>
</dbReference>
<dbReference type="InterPro" id="IPR036942">
    <property type="entry name" value="Beta-barrel_TonB_sf"/>
</dbReference>
<gene>
    <name evidence="13" type="primary">btuB_2</name>
    <name evidence="13" type="ORF">GCM10011487_09970</name>
</gene>
<feature type="domain" description="TonB-dependent receptor-like beta-barrel" evidence="11">
    <location>
        <begin position="360"/>
        <end position="920"/>
    </location>
</feature>
<evidence type="ECO:0000256" key="1">
    <source>
        <dbReference type="ARBA" id="ARBA00004571"/>
    </source>
</evidence>
<keyword evidence="4 8" id="KW-0812">Transmembrane</keyword>
<evidence type="ECO:0000256" key="8">
    <source>
        <dbReference type="PROSITE-ProRule" id="PRU01360"/>
    </source>
</evidence>
<proteinExistence type="inferred from homology"/>
<dbReference type="InterPro" id="IPR000531">
    <property type="entry name" value="Beta-barrel_TonB"/>
</dbReference>
<accession>A0A829Y6Z8</accession>
<dbReference type="PANTHER" id="PTHR47234:SF2">
    <property type="entry name" value="TONB-DEPENDENT RECEPTOR"/>
    <property type="match status" value="1"/>
</dbReference>
<keyword evidence="6 8" id="KW-0472">Membrane</keyword>
<dbReference type="Proteomes" id="UP000445000">
    <property type="component" value="Unassembled WGS sequence"/>
</dbReference>
<dbReference type="InterPro" id="IPR039426">
    <property type="entry name" value="TonB-dep_rcpt-like"/>
</dbReference>
<dbReference type="Gene3D" id="2.170.130.10">
    <property type="entry name" value="TonB-dependent receptor, plug domain"/>
    <property type="match status" value="1"/>
</dbReference>
<keyword evidence="10" id="KW-0732">Signal</keyword>
<dbReference type="InterPro" id="IPR037066">
    <property type="entry name" value="Plug_dom_sf"/>
</dbReference>
<comment type="similarity">
    <text evidence="8 9">Belongs to the TonB-dependent receptor family.</text>
</comment>
<evidence type="ECO:0000259" key="12">
    <source>
        <dbReference type="Pfam" id="PF07715"/>
    </source>
</evidence>
<dbReference type="AlphaFoldDB" id="A0A829Y6Z8"/>
<dbReference type="Gene3D" id="2.40.170.20">
    <property type="entry name" value="TonB-dependent receptor, beta-barrel domain"/>
    <property type="match status" value="1"/>
</dbReference>
<feature type="signal peptide" evidence="10">
    <location>
        <begin position="1"/>
        <end position="31"/>
    </location>
</feature>
<evidence type="ECO:0000256" key="6">
    <source>
        <dbReference type="ARBA" id="ARBA00023136"/>
    </source>
</evidence>
<feature type="domain" description="TonB-dependent receptor plug" evidence="12">
    <location>
        <begin position="56"/>
        <end position="170"/>
    </location>
</feature>